<reference evidence="1" key="1">
    <citation type="submission" date="2022-10" db="EMBL/GenBank/DDBJ databases">
        <title>Host association and intracellularity evolved multiple times independently in the Rickettsiales.</title>
        <authorList>
            <person name="Castelli M."/>
            <person name="Nardi T."/>
            <person name="Gammuto L."/>
            <person name="Bellinzona G."/>
            <person name="Sabaneyeva E."/>
            <person name="Potekhin A."/>
            <person name="Serra V."/>
            <person name="Petroni G."/>
            <person name="Sassera D."/>
        </authorList>
    </citation>
    <scope>NUCLEOTIDE SEQUENCE [LARGE SCALE GENOMIC DNA]</scope>
    <source>
        <strain evidence="1">US_Bl 11III1</strain>
    </source>
</reference>
<organism evidence="1 2">
    <name type="scientific">Candidatus Fokinia crypta</name>
    <dbReference type="NCBI Taxonomy" id="1920990"/>
    <lineage>
        <taxon>Bacteria</taxon>
        <taxon>Pseudomonadati</taxon>
        <taxon>Pseudomonadota</taxon>
        <taxon>Alphaproteobacteria</taxon>
        <taxon>Rickettsiales</taxon>
        <taxon>Candidatus Midichloriaceae</taxon>
        <taxon>Candidatus Fokinia</taxon>
    </lineage>
</organism>
<sequence length="173" mass="19553">MNRNDRLSAIKILYEISCKSSLLGQSHAVTYVTVSSQYSDIPSEHDNLECLGYEEVDPLSPCVPFINDNVRDAVSYCSTNYFNIIKIMSSCLENGTDISMSYMLEAILRCAFYELSKKVEQDNAIWKSRIISEYLSIALLFGQTQRLGLINHLLDACWEKLNSSSQTLIEVVS</sequence>
<dbReference type="InterPro" id="IPR035926">
    <property type="entry name" value="NusB-like_sf"/>
</dbReference>
<accession>A0ABZ0USQ4</accession>
<gene>
    <name evidence="1" type="ORF">Fokcrypt_00582</name>
</gene>
<proteinExistence type="predicted"/>
<evidence type="ECO:0000313" key="1">
    <source>
        <dbReference type="EMBL" id="WPX98054.1"/>
    </source>
</evidence>
<name>A0ABZ0USQ4_9RICK</name>
<dbReference type="Gene3D" id="1.10.940.10">
    <property type="entry name" value="NusB-like"/>
    <property type="match status" value="1"/>
</dbReference>
<evidence type="ECO:0000313" key="2">
    <source>
        <dbReference type="Proteomes" id="UP001325140"/>
    </source>
</evidence>
<dbReference type="EMBL" id="CP110343">
    <property type="protein sequence ID" value="WPX98054.1"/>
    <property type="molecule type" value="Genomic_DNA"/>
</dbReference>
<keyword evidence="2" id="KW-1185">Reference proteome</keyword>
<dbReference type="Proteomes" id="UP001325140">
    <property type="component" value="Chromosome"/>
</dbReference>
<dbReference type="SUPFAM" id="SSF48013">
    <property type="entry name" value="NusB-like"/>
    <property type="match status" value="1"/>
</dbReference>
<dbReference type="RefSeq" id="WP_323722030.1">
    <property type="nucleotide sequence ID" value="NZ_CP110343.1"/>
</dbReference>
<protein>
    <submittedName>
        <fullName evidence="1">Transcription antitermination protein NusB</fullName>
    </submittedName>
</protein>